<name>A0A381SJY6_9ZZZZ</name>
<accession>A0A381SJY6</accession>
<reference evidence="3" key="1">
    <citation type="submission" date="2018-05" db="EMBL/GenBank/DDBJ databases">
        <authorList>
            <person name="Lanie J.A."/>
            <person name="Ng W.-L."/>
            <person name="Kazmierczak K.M."/>
            <person name="Andrzejewski T.M."/>
            <person name="Davidsen T.M."/>
            <person name="Wayne K.J."/>
            <person name="Tettelin H."/>
            <person name="Glass J.I."/>
            <person name="Rusch D."/>
            <person name="Podicherti R."/>
            <person name="Tsui H.-C.T."/>
            <person name="Winkler M.E."/>
        </authorList>
    </citation>
    <scope>NUCLEOTIDE SEQUENCE</scope>
</reference>
<dbReference type="Gene3D" id="3.40.50.410">
    <property type="entry name" value="von Willebrand factor, type A domain"/>
    <property type="match status" value="1"/>
</dbReference>
<protein>
    <recommendedName>
        <fullName evidence="2">VWFA domain-containing protein</fullName>
    </recommendedName>
</protein>
<dbReference type="CDD" id="cd00198">
    <property type="entry name" value="vWFA"/>
    <property type="match status" value="1"/>
</dbReference>
<proteinExistence type="predicted"/>
<dbReference type="InterPro" id="IPR002035">
    <property type="entry name" value="VWF_A"/>
</dbReference>
<feature type="region of interest" description="Disordered" evidence="1">
    <location>
        <begin position="357"/>
        <end position="409"/>
    </location>
</feature>
<gene>
    <name evidence="3" type="ORF">METZ01_LOCUS57199</name>
</gene>
<evidence type="ECO:0000256" key="1">
    <source>
        <dbReference type="SAM" id="MobiDB-lite"/>
    </source>
</evidence>
<sequence length="704" mass="80642">MPRFFTNPFGWDWLPKGENIVDIMSPDEECWSPWGGLGSNTFQFDKWEDYKKTARIFEEIKDVEITLKFGPENKSLTTQDKKDLAKYGRTHNRITSYRDKFFININPNGKKYLTNYAILEHCLSHIAYDSPVKLSRQQAKRLSLGSAIPKDIKVKPGMTADCSLVEDVLRYIFDILEDERCNSLWTDIYLGTANDYEDCKKDVRAVLRDDPTNPLEALWYAFNGKIYEEQLSAEAQQFFARPDWKKNLIGTPEYLRLLNEIPFQSMIAKEYLKAVRKTDYGGALHLQHQYFQKVFLPWLLQQDNTEKQDDPNNPGKEPPKLPPTGIPPYGCGYPNPTKPKDQLESLINSIQRVRSKDSAFPGHEGLLSPLNNKKTKRGTKLITSSDNPKGTFNDSPSDESGGSGKSYDLFDPKKIEQLKQEGEQRNTRLRKKLVTKGLVKDDTNDAYNFNPDAFDIIKREPTDNPYKIDQALVQKLRQVWRQAKGKTREIIDEEGIDIDVDSYIQELPQPVKDNIIYTNERQEPGLHIVYSVDCSGSMSGYPLKLVRDVTATIKKSLEYEPKIKMSMIGWGGGNKTGISVHKTMDDINNFTCANHYGGTPEANALWYSSTWLQRQRELTKAIFFVSDGAFSRDSAREQVDIARSHGLHVFGICIGHDNEYMGDQHRYIFGPGNYTIIDSDYENGVNTLTRDISKFISRHIQTVY</sequence>
<dbReference type="EMBL" id="UINC01003216">
    <property type="protein sequence ID" value="SVA04345.1"/>
    <property type="molecule type" value="Genomic_DNA"/>
</dbReference>
<dbReference type="SUPFAM" id="SSF53300">
    <property type="entry name" value="vWA-like"/>
    <property type="match status" value="1"/>
</dbReference>
<organism evidence="3">
    <name type="scientific">marine metagenome</name>
    <dbReference type="NCBI Taxonomy" id="408172"/>
    <lineage>
        <taxon>unclassified sequences</taxon>
        <taxon>metagenomes</taxon>
        <taxon>ecological metagenomes</taxon>
    </lineage>
</organism>
<evidence type="ECO:0000259" key="2">
    <source>
        <dbReference type="PROSITE" id="PS50234"/>
    </source>
</evidence>
<dbReference type="PROSITE" id="PS50234">
    <property type="entry name" value="VWFA"/>
    <property type="match status" value="1"/>
</dbReference>
<feature type="region of interest" description="Disordered" evidence="1">
    <location>
        <begin position="304"/>
        <end position="341"/>
    </location>
</feature>
<feature type="compositionally biased region" description="Polar residues" evidence="1">
    <location>
        <begin position="381"/>
        <end position="400"/>
    </location>
</feature>
<feature type="domain" description="VWFA" evidence="2">
    <location>
        <begin position="527"/>
        <end position="692"/>
    </location>
</feature>
<evidence type="ECO:0000313" key="3">
    <source>
        <dbReference type="EMBL" id="SVA04345.1"/>
    </source>
</evidence>
<dbReference type="InterPro" id="IPR036465">
    <property type="entry name" value="vWFA_dom_sf"/>
</dbReference>
<dbReference type="AlphaFoldDB" id="A0A381SJY6"/>